<dbReference type="InterPro" id="IPR023214">
    <property type="entry name" value="HAD_sf"/>
</dbReference>
<accession>A0A6P1N9M5</accession>
<dbReference type="InterPro" id="IPR023198">
    <property type="entry name" value="PGP-like_dom2"/>
</dbReference>
<evidence type="ECO:0000256" key="2">
    <source>
        <dbReference type="ARBA" id="ARBA00004818"/>
    </source>
</evidence>
<dbReference type="RefSeq" id="WP_160618353.1">
    <property type="nucleotide sequence ID" value="NZ_CP047652.1"/>
</dbReference>
<dbReference type="InterPro" id="IPR036412">
    <property type="entry name" value="HAD-like_sf"/>
</dbReference>
<comment type="catalytic activity">
    <reaction evidence="1">
        <text>2-phosphoglycolate + H2O = glycolate + phosphate</text>
        <dbReference type="Rhea" id="RHEA:14369"/>
        <dbReference type="ChEBI" id="CHEBI:15377"/>
        <dbReference type="ChEBI" id="CHEBI:29805"/>
        <dbReference type="ChEBI" id="CHEBI:43474"/>
        <dbReference type="ChEBI" id="CHEBI:58033"/>
        <dbReference type="EC" id="3.1.3.18"/>
    </reaction>
</comment>
<dbReference type="NCBIfam" id="TIGR01549">
    <property type="entry name" value="HAD-SF-IA-v1"/>
    <property type="match status" value="1"/>
</dbReference>
<dbReference type="PANTHER" id="PTHR43434:SF1">
    <property type="entry name" value="PHOSPHOGLYCOLATE PHOSPHATASE"/>
    <property type="match status" value="1"/>
</dbReference>
<proteinExistence type="inferred from homology"/>
<dbReference type="Pfam" id="PF13419">
    <property type="entry name" value="HAD_2"/>
    <property type="match status" value="1"/>
</dbReference>
<dbReference type="EMBL" id="CP047652">
    <property type="protein sequence ID" value="QHI95275.1"/>
    <property type="molecule type" value="Genomic_DNA"/>
</dbReference>
<evidence type="ECO:0000256" key="4">
    <source>
        <dbReference type="ARBA" id="ARBA00013078"/>
    </source>
</evidence>
<reference evidence="5 6" key="1">
    <citation type="submission" date="2020-01" db="EMBL/GenBank/DDBJ databases">
        <title>Genome sequencing of strain KACC 21507.</title>
        <authorList>
            <person name="Heo J."/>
            <person name="Kim S.-J."/>
            <person name="Kim J.-S."/>
            <person name="Hong S.-B."/>
            <person name="Kwon S.-W."/>
        </authorList>
    </citation>
    <scope>NUCLEOTIDE SEQUENCE [LARGE SCALE GENOMIC DNA]</scope>
    <source>
        <strain evidence="5 6">KACC 21507</strain>
    </source>
</reference>
<dbReference type="Gene3D" id="3.40.50.1000">
    <property type="entry name" value="HAD superfamily/HAD-like"/>
    <property type="match status" value="1"/>
</dbReference>
<evidence type="ECO:0000256" key="3">
    <source>
        <dbReference type="ARBA" id="ARBA00006171"/>
    </source>
</evidence>
<dbReference type="AlphaFoldDB" id="A0A6P1N9M5"/>
<dbReference type="SFLD" id="SFLDG01129">
    <property type="entry name" value="C1.5:_HAD__Beta-PGM__Phosphata"/>
    <property type="match status" value="1"/>
</dbReference>
<comment type="similarity">
    <text evidence="3">Belongs to the HAD-like hydrolase superfamily. CbbY/CbbZ/Gph/YieH family.</text>
</comment>
<dbReference type="InterPro" id="IPR006439">
    <property type="entry name" value="HAD-SF_hydro_IA"/>
</dbReference>
<evidence type="ECO:0000313" key="6">
    <source>
        <dbReference type="Proteomes" id="UP000463975"/>
    </source>
</evidence>
<name>A0A6P1N9M5_9PROT</name>
<dbReference type="InterPro" id="IPR041492">
    <property type="entry name" value="HAD_2"/>
</dbReference>
<protein>
    <recommendedName>
        <fullName evidence="4">phosphoglycolate phosphatase</fullName>
        <ecNumber evidence="4">3.1.3.18</ecNumber>
    </recommendedName>
</protein>
<dbReference type="EC" id="3.1.3.18" evidence="4"/>
<keyword evidence="5" id="KW-0378">Hydrolase</keyword>
<dbReference type="SFLD" id="SFLDS00003">
    <property type="entry name" value="Haloacid_Dehalogenase"/>
    <property type="match status" value="1"/>
</dbReference>
<comment type="pathway">
    <text evidence="2">Organic acid metabolism; glycolate biosynthesis; glycolate from 2-phosphoglycolate: step 1/1.</text>
</comment>
<dbReference type="InterPro" id="IPR050155">
    <property type="entry name" value="HAD-like_hydrolase_sf"/>
</dbReference>
<gene>
    <name evidence="5" type="ORF">GT348_02395</name>
</gene>
<dbReference type="Gene3D" id="1.10.150.240">
    <property type="entry name" value="Putative phosphatase, domain 2"/>
    <property type="match status" value="1"/>
</dbReference>
<evidence type="ECO:0000256" key="1">
    <source>
        <dbReference type="ARBA" id="ARBA00000830"/>
    </source>
</evidence>
<evidence type="ECO:0000313" key="5">
    <source>
        <dbReference type="EMBL" id="QHI95275.1"/>
    </source>
</evidence>
<dbReference type="KEGG" id="bomb:GT348_02395"/>
<dbReference type="SUPFAM" id="SSF56784">
    <property type="entry name" value="HAD-like"/>
    <property type="match status" value="1"/>
</dbReference>
<dbReference type="Proteomes" id="UP000463975">
    <property type="component" value="Chromosome"/>
</dbReference>
<dbReference type="GO" id="GO:0006281">
    <property type="term" value="P:DNA repair"/>
    <property type="evidence" value="ECO:0007669"/>
    <property type="project" value="TreeGrafter"/>
</dbReference>
<organism evidence="5 6">
    <name type="scientific">Aristophania vespae</name>
    <dbReference type="NCBI Taxonomy" id="2697033"/>
    <lineage>
        <taxon>Bacteria</taxon>
        <taxon>Pseudomonadati</taxon>
        <taxon>Pseudomonadota</taxon>
        <taxon>Alphaproteobacteria</taxon>
        <taxon>Acetobacterales</taxon>
        <taxon>Acetobacteraceae</taxon>
        <taxon>Aristophania</taxon>
    </lineage>
</organism>
<dbReference type="PANTHER" id="PTHR43434">
    <property type="entry name" value="PHOSPHOGLYCOLATE PHOSPHATASE"/>
    <property type="match status" value="1"/>
</dbReference>
<keyword evidence="6" id="KW-1185">Reference proteome</keyword>
<dbReference type="GO" id="GO:0008967">
    <property type="term" value="F:phosphoglycolate phosphatase activity"/>
    <property type="evidence" value="ECO:0007669"/>
    <property type="project" value="UniProtKB-EC"/>
</dbReference>
<sequence>MPHYPFLLIDYDGTLAETRPAILKSITQAIKEIGHKPPAANILETHIGQGGTLREFFRLSVPGGTAEEADEFARLYRKYYVKADLEDTVLFDNVVSTLEELKKQNHQLVVISNKHAQTLKKGLEHFGITSFFDVVIGAEEDKPRKPDPTVYTQRLEPLFPHVPLSDMLIVGDTLADLKFAQEINIASCWAAYGHGVTEACLALRPNFQINKFSDLPKLLRS</sequence>